<comment type="subcellular location">
    <subcellularLocation>
        <location evidence="1">Nucleus</location>
        <location evidence="1">Nuclear pore complex</location>
    </subcellularLocation>
</comment>
<dbReference type="PANTHER" id="PTHR23138">
    <property type="entry name" value="RAN BINDING PROTEIN"/>
    <property type="match status" value="1"/>
</dbReference>
<keyword evidence="2" id="KW-0813">Transport</keyword>
<feature type="region of interest" description="Disordered" evidence="5">
    <location>
        <begin position="76"/>
        <end position="97"/>
    </location>
</feature>
<evidence type="ECO:0000256" key="2">
    <source>
        <dbReference type="ARBA" id="ARBA00022816"/>
    </source>
</evidence>
<dbReference type="Proteomes" id="UP001189624">
    <property type="component" value="Chromosome 4"/>
</dbReference>
<dbReference type="GO" id="GO:0005096">
    <property type="term" value="F:GTPase activator activity"/>
    <property type="evidence" value="ECO:0007669"/>
    <property type="project" value="TreeGrafter"/>
</dbReference>
<name>A0AA86VPM1_9FABA</name>
<evidence type="ECO:0000313" key="7">
    <source>
        <dbReference type="EMBL" id="CAJ1953215.1"/>
    </source>
</evidence>
<feature type="compositionally biased region" description="Basic and acidic residues" evidence="5">
    <location>
        <begin position="1"/>
        <end position="16"/>
    </location>
</feature>
<feature type="domain" description="RanBD1" evidence="6">
    <location>
        <begin position="24"/>
        <end position="97"/>
    </location>
</feature>
<keyword evidence="4" id="KW-0906">Nuclear pore complex</keyword>
<dbReference type="Pfam" id="PF00638">
    <property type="entry name" value="Ran_BP1"/>
    <property type="match status" value="1"/>
</dbReference>
<dbReference type="EMBL" id="OY731401">
    <property type="protein sequence ID" value="CAJ1953215.1"/>
    <property type="molecule type" value="Genomic_DNA"/>
</dbReference>
<protein>
    <recommendedName>
        <fullName evidence="6">RanBD1 domain-containing protein</fullName>
    </recommendedName>
</protein>
<keyword evidence="4" id="KW-0653">Protein transport</keyword>
<feature type="region of interest" description="Disordered" evidence="5">
    <location>
        <begin position="1"/>
        <end position="27"/>
    </location>
</feature>
<evidence type="ECO:0000313" key="8">
    <source>
        <dbReference type="Proteomes" id="UP001189624"/>
    </source>
</evidence>
<dbReference type="AlphaFoldDB" id="A0AA86VPM1"/>
<evidence type="ECO:0000256" key="4">
    <source>
        <dbReference type="ARBA" id="ARBA00023132"/>
    </source>
</evidence>
<evidence type="ECO:0000259" key="6">
    <source>
        <dbReference type="PROSITE" id="PS50196"/>
    </source>
</evidence>
<keyword evidence="8" id="KW-1185">Reference proteome</keyword>
<dbReference type="GO" id="GO:0015031">
    <property type="term" value="P:protein transport"/>
    <property type="evidence" value="ECO:0007669"/>
    <property type="project" value="UniProtKB-KW"/>
</dbReference>
<organism evidence="7 8">
    <name type="scientific">Sphenostylis stenocarpa</name>
    <dbReference type="NCBI Taxonomy" id="92480"/>
    <lineage>
        <taxon>Eukaryota</taxon>
        <taxon>Viridiplantae</taxon>
        <taxon>Streptophyta</taxon>
        <taxon>Embryophyta</taxon>
        <taxon>Tracheophyta</taxon>
        <taxon>Spermatophyta</taxon>
        <taxon>Magnoliopsida</taxon>
        <taxon>eudicotyledons</taxon>
        <taxon>Gunneridae</taxon>
        <taxon>Pentapetalae</taxon>
        <taxon>rosids</taxon>
        <taxon>fabids</taxon>
        <taxon>Fabales</taxon>
        <taxon>Fabaceae</taxon>
        <taxon>Papilionoideae</taxon>
        <taxon>50 kb inversion clade</taxon>
        <taxon>NPAAA clade</taxon>
        <taxon>indigoferoid/millettioid clade</taxon>
        <taxon>Phaseoleae</taxon>
        <taxon>Sphenostylis</taxon>
    </lineage>
</organism>
<dbReference type="PROSITE" id="PS50196">
    <property type="entry name" value="RANBD1"/>
    <property type="match status" value="1"/>
</dbReference>
<keyword evidence="2" id="KW-0509">mRNA transport</keyword>
<sequence length="97" mass="10732">MDNNADHREGDEGHASDEEDTGAPVSPIIRLKEVAVCTGEEDEKPLLDLKAKLYRFDKDGNKWKERGAGSVKLLNKARCDGKSSPSHEAIQNSQNLR</sequence>
<dbReference type="GO" id="GO:0051028">
    <property type="term" value="P:mRNA transport"/>
    <property type="evidence" value="ECO:0007669"/>
    <property type="project" value="UniProtKB-KW"/>
</dbReference>
<dbReference type="PANTHER" id="PTHR23138:SF133">
    <property type="entry name" value="RAN-BINDING PROTEIN 1 HOMOLOG A"/>
    <property type="match status" value="1"/>
</dbReference>
<dbReference type="GO" id="GO:0005643">
    <property type="term" value="C:nuclear pore"/>
    <property type="evidence" value="ECO:0007669"/>
    <property type="project" value="UniProtKB-SubCell"/>
</dbReference>
<keyword evidence="4" id="KW-0539">Nucleus</keyword>
<evidence type="ECO:0000256" key="3">
    <source>
        <dbReference type="ARBA" id="ARBA00023010"/>
    </source>
</evidence>
<dbReference type="Gramene" id="rna-AYBTSS11_LOCUS15710">
    <property type="protein sequence ID" value="CAJ1953215.1"/>
    <property type="gene ID" value="gene-AYBTSS11_LOCUS15710"/>
</dbReference>
<evidence type="ECO:0000256" key="5">
    <source>
        <dbReference type="SAM" id="MobiDB-lite"/>
    </source>
</evidence>
<dbReference type="InterPro" id="IPR011993">
    <property type="entry name" value="PH-like_dom_sf"/>
</dbReference>
<dbReference type="InterPro" id="IPR000156">
    <property type="entry name" value="Ran_bind_dom"/>
</dbReference>
<accession>A0AA86VPM1</accession>
<feature type="compositionally biased region" description="Polar residues" evidence="5">
    <location>
        <begin position="83"/>
        <end position="97"/>
    </location>
</feature>
<reference evidence="7" key="1">
    <citation type="submission" date="2023-10" db="EMBL/GenBank/DDBJ databases">
        <authorList>
            <person name="Domelevo Entfellner J.-B."/>
        </authorList>
    </citation>
    <scope>NUCLEOTIDE SEQUENCE</scope>
</reference>
<evidence type="ECO:0000256" key="1">
    <source>
        <dbReference type="ARBA" id="ARBA00004567"/>
    </source>
</evidence>
<gene>
    <name evidence="7" type="ORF">AYBTSS11_LOCUS15710</name>
</gene>
<dbReference type="InterPro" id="IPR045255">
    <property type="entry name" value="RanBP1-like"/>
</dbReference>
<keyword evidence="3" id="KW-0811">Translocation</keyword>
<dbReference type="SUPFAM" id="SSF50729">
    <property type="entry name" value="PH domain-like"/>
    <property type="match status" value="1"/>
</dbReference>
<dbReference type="Gene3D" id="2.30.29.30">
    <property type="entry name" value="Pleckstrin-homology domain (PH domain)/Phosphotyrosine-binding domain (PTB)"/>
    <property type="match status" value="1"/>
</dbReference>
<dbReference type="GO" id="GO:0005737">
    <property type="term" value="C:cytoplasm"/>
    <property type="evidence" value="ECO:0007669"/>
    <property type="project" value="TreeGrafter"/>
</dbReference>
<proteinExistence type="predicted"/>